<feature type="compositionally biased region" description="Basic and acidic residues" evidence="1">
    <location>
        <begin position="52"/>
        <end position="65"/>
    </location>
</feature>
<gene>
    <name evidence="2" type="ORF">SVUK_LOCUS5079</name>
</gene>
<name>A0A3P7IA11_STRVU</name>
<accession>A0A3P7IA11</accession>
<sequence>MEWTKRERSRLVPIPLNDIFKVDLTQLKIDEKAAQANRKPSSDGVVRKKKLAGTEKSAKWPEERQLLSGSFKEPRLPVKPVSEMASPVPRTDSPSLLDPASISLI</sequence>
<feature type="region of interest" description="Disordered" evidence="1">
    <location>
        <begin position="34"/>
        <end position="105"/>
    </location>
</feature>
<dbReference type="EMBL" id="UYYB01014642">
    <property type="protein sequence ID" value="VDM70081.1"/>
    <property type="molecule type" value="Genomic_DNA"/>
</dbReference>
<evidence type="ECO:0000313" key="2">
    <source>
        <dbReference type="EMBL" id="VDM70081.1"/>
    </source>
</evidence>
<organism evidence="2 3">
    <name type="scientific">Strongylus vulgaris</name>
    <name type="common">Blood worm</name>
    <dbReference type="NCBI Taxonomy" id="40348"/>
    <lineage>
        <taxon>Eukaryota</taxon>
        <taxon>Metazoa</taxon>
        <taxon>Ecdysozoa</taxon>
        <taxon>Nematoda</taxon>
        <taxon>Chromadorea</taxon>
        <taxon>Rhabditida</taxon>
        <taxon>Rhabditina</taxon>
        <taxon>Rhabditomorpha</taxon>
        <taxon>Strongyloidea</taxon>
        <taxon>Strongylidae</taxon>
        <taxon>Strongylus</taxon>
    </lineage>
</organism>
<dbReference type="AlphaFoldDB" id="A0A3P7IA11"/>
<dbReference type="OrthoDB" id="5832844at2759"/>
<proteinExistence type="predicted"/>
<evidence type="ECO:0000313" key="3">
    <source>
        <dbReference type="Proteomes" id="UP000270094"/>
    </source>
</evidence>
<dbReference type="Proteomes" id="UP000270094">
    <property type="component" value="Unassembled WGS sequence"/>
</dbReference>
<evidence type="ECO:0000256" key="1">
    <source>
        <dbReference type="SAM" id="MobiDB-lite"/>
    </source>
</evidence>
<keyword evidence="3" id="KW-1185">Reference proteome</keyword>
<reference evidence="2 3" key="1">
    <citation type="submission" date="2018-11" db="EMBL/GenBank/DDBJ databases">
        <authorList>
            <consortium name="Pathogen Informatics"/>
        </authorList>
    </citation>
    <scope>NUCLEOTIDE SEQUENCE [LARGE SCALE GENOMIC DNA]</scope>
</reference>
<protein>
    <submittedName>
        <fullName evidence="2">Uncharacterized protein</fullName>
    </submittedName>
</protein>